<name>A0A545TRE3_9PROT</name>
<dbReference type="PANTHER" id="PTHR12526:SF636">
    <property type="entry name" value="BLL3647 PROTEIN"/>
    <property type="match status" value="1"/>
</dbReference>
<protein>
    <submittedName>
        <fullName evidence="2">Glycosyltransferase family 4 protein</fullName>
    </submittedName>
</protein>
<dbReference type="Pfam" id="PF00534">
    <property type="entry name" value="Glycos_transf_1"/>
    <property type="match status" value="1"/>
</dbReference>
<comment type="caution">
    <text evidence="2">The sequence shown here is derived from an EMBL/GenBank/DDBJ whole genome shotgun (WGS) entry which is preliminary data.</text>
</comment>
<accession>A0A545TRE3</accession>
<reference evidence="2 3" key="1">
    <citation type="submission" date="2019-06" db="EMBL/GenBank/DDBJ databases">
        <title>Whole genome sequence for Rhodospirillaceae sp. R148.</title>
        <authorList>
            <person name="Wang G."/>
        </authorList>
    </citation>
    <scope>NUCLEOTIDE SEQUENCE [LARGE SCALE GENOMIC DNA]</scope>
    <source>
        <strain evidence="2 3">R148</strain>
    </source>
</reference>
<evidence type="ECO:0000313" key="3">
    <source>
        <dbReference type="Proteomes" id="UP000315252"/>
    </source>
</evidence>
<organism evidence="2 3">
    <name type="scientific">Denitrobaculum tricleocarpae</name>
    <dbReference type="NCBI Taxonomy" id="2591009"/>
    <lineage>
        <taxon>Bacteria</taxon>
        <taxon>Pseudomonadati</taxon>
        <taxon>Pseudomonadota</taxon>
        <taxon>Alphaproteobacteria</taxon>
        <taxon>Rhodospirillales</taxon>
        <taxon>Rhodospirillaceae</taxon>
        <taxon>Denitrobaculum</taxon>
    </lineage>
</organism>
<dbReference type="Gene3D" id="3.40.50.2000">
    <property type="entry name" value="Glycogen Phosphorylase B"/>
    <property type="match status" value="2"/>
</dbReference>
<keyword evidence="2" id="KW-0808">Transferase</keyword>
<feature type="domain" description="Glycosyl transferase family 1" evidence="1">
    <location>
        <begin position="232"/>
        <end position="392"/>
    </location>
</feature>
<dbReference type="AlphaFoldDB" id="A0A545TRE3"/>
<dbReference type="SUPFAM" id="SSF53756">
    <property type="entry name" value="UDP-Glycosyltransferase/glycogen phosphorylase"/>
    <property type="match status" value="1"/>
</dbReference>
<dbReference type="CDD" id="cd03801">
    <property type="entry name" value="GT4_PimA-like"/>
    <property type="match status" value="1"/>
</dbReference>
<dbReference type="InterPro" id="IPR001296">
    <property type="entry name" value="Glyco_trans_1"/>
</dbReference>
<gene>
    <name evidence="2" type="ORF">FKG95_13930</name>
</gene>
<dbReference type="GO" id="GO:0016757">
    <property type="term" value="F:glycosyltransferase activity"/>
    <property type="evidence" value="ECO:0007669"/>
    <property type="project" value="InterPro"/>
</dbReference>
<dbReference type="PANTHER" id="PTHR12526">
    <property type="entry name" value="GLYCOSYLTRANSFERASE"/>
    <property type="match status" value="1"/>
</dbReference>
<evidence type="ECO:0000259" key="1">
    <source>
        <dbReference type="Pfam" id="PF00534"/>
    </source>
</evidence>
<dbReference type="Proteomes" id="UP000315252">
    <property type="component" value="Unassembled WGS sequence"/>
</dbReference>
<dbReference type="EMBL" id="VHSH01000004">
    <property type="protein sequence ID" value="TQV79795.1"/>
    <property type="molecule type" value="Genomic_DNA"/>
</dbReference>
<sequence>MNSHPSIAVILKGYPRLSETFIAQELHALEQRGLHLHFFSLRHPTDTSVHPVHREIKAPVTYLPEYLHNEPARVWRAWRAAAKLPGYKRARAAFLRDLIRDLTPNRIRRFGQACVLATELPGGITQLYAHFLHTPASVTRYAALMTGLPWSASAHAKDIWTTPEWEKREKLAELAWLVTCTEVGRDHLAGLAPQPDKVGLVYHGLDFERFTANGSDSPCNTLLSNRDGSAAADPVVLLSVGRAVEKKGYDDLLNALTRLPKDLQWRLVHIGGGKLKEKLKALGQQLGIDDRIEWLGAQPQEVVLEHYRKADLFVLASRIGKDGDRDGLPNVLMEAQSQAIACVSTVVSAIPELIRDGETGLLVAPENPPELAAALHDLITDPARRAQLANAGCQRVRRDFTMGKGIDALVSRFGQN</sequence>
<proteinExistence type="predicted"/>
<dbReference type="RefSeq" id="WP_142896975.1">
    <property type="nucleotide sequence ID" value="NZ_ML660055.1"/>
</dbReference>
<keyword evidence="3" id="KW-1185">Reference proteome</keyword>
<evidence type="ECO:0000313" key="2">
    <source>
        <dbReference type="EMBL" id="TQV79795.1"/>
    </source>
</evidence>
<dbReference type="OrthoDB" id="9790710at2"/>